<dbReference type="Proteomes" id="UP000006038">
    <property type="component" value="Chromosome 5"/>
</dbReference>
<sequence>MRKSPRHVVCATLRGQKKKRRGKQRRVLSARSSECLTVEFTELKTLAHIKEERCISISRFNHSTAHTPNVRSFSYDFEGPKSLSELLKTKNRTSVGK</sequence>
<dbReference type="HOGENOM" id="CLU_2350124_0_0_1"/>
<dbReference type="AlphaFoldDB" id="J3M4F1"/>
<dbReference type="eggNOG" id="KOG4791">
    <property type="taxonomic scope" value="Eukaryota"/>
</dbReference>
<accession>J3M4F1</accession>
<evidence type="ECO:0000313" key="1">
    <source>
        <dbReference type="EnsemblPlants" id="OB05G14750.1"/>
    </source>
</evidence>
<keyword evidence="2" id="KW-1185">Reference proteome</keyword>
<reference evidence="1" key="2">
    <citation type="submission" date="2013-04" db="UniProtKB">
        <authorList>
            <consortium name="EnsemblPlants"/>
        </authorList>
    </citation>
    <scope>IDENTIFICATION</scope>
</reference>
<reference evidence="1" key="1">
    <citation type="journal article" date="2013" name="Nat. Commun.">
        <title>Whole-genome sequencing of Oryza brachyantha reveals mechanisms underlying Oryza genome evolution.</title>
        <authorList>
            <person name="Chen J."/>
            <person name="Huang Q."/>
            <person name="Gao D."/>
            <person name="Wang J."/>
            <person name="Lang Y."/>
            <person name="Liu T."/>
            <person name="Li B."/>
            <person name="Bai Z."/>
            <person name="Luis Goicoechea J."/>
            <person name="Liang C."/>
            <person name="Chen C."/>
            <person name="Zhang W."/>
            <person name="Sun S."/>
            <person name="Liao Y."/>
            <person name="Zhang X."/>
            <person name="Yang L."/>
            <person name="Song C."/>
            <person name="Wang M."/>
            <person name="Shi J."/>
            <person name="Liu G."/>
            <person name="Liu J."/>
            <person name="Zhou H."/>
            <person name="Zhou W."/>
            <person name="Yu Q."/>
            <person name="An N."/>
            <person name="Chen Y."/>
            <person name="Cai Q."/>
            <person name="Wang B."/>
            <person name="Liu B."/>
            <person name="Min J."/>
            <person name="Huang Y."/>
            <person name="Wu H."/>
            <person name="Li Z."/>
            <person name="Zhang Y."/>
            <person name="Yin Y."/>
            <person name="Song W."/>
            <person name="Jiang J."/>
            <person name="Jackson S.A."/>
            <person name="Wing R.A."/>
            <person name="Wang J."/>
            <person name="Chen M."/>
        </authorList>
    </citation>
    <scope>NUCLEOTIDE SEQUENCE [LARGE SCALE GENOMIC DNA]</scope>
    <source>
        <strain evidence="1">cv. IRGC 101232</strain>
    </source>
</reference>
<organism evidence="1">
    <name type="scientific">Oryza brachyantha</name>
    <name type="common">malo sina</name>
    <dbReference type="NCBI Taxonomy" id="4533"/>
    <lineage>
        <taxon>Eukaryota</taxon>
        <taxon>Viridiplantae</taxon>
        <taxon>Streptophyta</taxon>
        <taxon>Embryophyta</taxon>
        <taxon>Tracheophyta</taxon>
        <taxon>Spermatophyta</taxon>
        <taxon>Magnoliopsida</taxon>
        <taxon>Liliopsida</taxon>
        <taxon>Poales</taxon>
        <taxon>Poaceae</taxon>
        <taxon>BOP clade</taxon>
        <taxon>Oryzoideae</taxon>
        <taxon>Oryzeae</taxon>
        <taxon>Oryzinae</taxon>
        <taxon>Oryza</taxon>
    </lineage>
</organism>
<evidence type="ECO:0000313" key="2">
    <source>
        <dbReference type="Proteomes" id="UP000006038"/>
    </source>
</evidence>
<proteinExistence type="predicted"/>
<name>J3M4F1_ORYBR</name>
<protein>
    <submittedName>
        <fullName evidence="1">Uncharacterized protein</fullName>
    </submittedName>
</protein>
<dbReference type="EnsemblPlants" id="OB05G14750.1">
    <property type="protein sequence ID" value="OB05G14750.1"/>
    <property type="gene ID" value="OB05G14750"/>
</dbReference>
<dbReference type="Gramene" id="OB05G14750.1">
    <property type="protein sequence ID" value="OB05G14750.1"/>
    <property type="gene ID" value="OB05G14750"/>
</dbReference>